<dbReference type="Pfam" id="PF00005">
    <property type="entry name" value="ABC_tran"/>
    <property type="match status" value="1"/>
</dbReference>
<dbReference type="SUPFAM" id="SSF52540">
    <property type="entry name" value="P-loop containing nucleoside triphosphate hydrolases"/>
    <property type="match status" value="1"/>
</dbReference>
<dbReference type="InterPro" id="IPR017911">
    <property type="entry name" value="MacB-like_ATP-bd"/>
</dbReference>
<dbReference type="Proteomes" id="UP000635902">
    <property type="component" value="Unassembled WGS sequence"/>
</dbReference>
<feature type="domain" description="ABC transporter" evidence="4">
    <location>
        <begin position="2"/>
        <end position="231"/>
    </location>
</feature>
<dbReference type="InterPro" id="IPR003439">
    <property type="entry name" value="ABC_transporter-like_ATP-bd"/>
</dbReference>
<dbReference type="GO" id="GO:0005524">
    <property type="term" value="F:ATP binding"/>
    <property type="evidence" value="ECO:0007669"/>
    <property type="project" value="UniProtKB-KW"/>
</dbReference>
<proteinExistence type="predicted"/>
<dbReference type="RefSeq" id="WP_194556229.1">
    <property type="nucleotide sequence ID" value="NZ_JADKMY010000001.1"/>
</dbReference>
<keyword evidence="6" id="KW-1185">Reference proteome</keyword>
<dbReference type="SMART" id="SM00382">
    <property type="entry name" value="AAA"/>
    <property type="match status" value="1"/>
</dbReference>
<comment type="caution">
    <text evidence="5">The sequence shown here is derived from an EMBL/GenBank/DDBJ whole genome shotgun (WGS) entry which is preliminary data.</text>
</comment>
<dbReference type="PANTHER" id="PTHR24220">
    <property type="entry name" value="IMPORT ATP-BINDING PROTEIN"/>
    <property type="match status" value="1"/>
</dbReference>
<dbReference type="CDD" id="cd03255">
    <property type="entry name" value="ABC_MJ0796_LolCDE_FtsE"/>
    <property type="match status" value="1"/>
</dbReference>
<accession>A0ABR9ZJ71</accession>
<gene>
    <name evidence="5" type="ORF">IRY30_04890</name>
</gene>
<dbReference type="InterPro" id="IPR003593">
    <property type="entry name" value="AAA+_ATPase"/>
</dbReference>
<evidence type="ECO:0000259" key="4">
    <source>
        <dbReference type="PROSITE" id="PS50893"/>
    </source>
</evidence>
<dbReference type="InterPro" id="IPR017871">
    <property type="entry name" value="ABC_transporter-like_CS"/>
</dbReference>
<evidence type="ECO:0000313" key="5">
    <source>
        <dbReference type="EMBL" id="MBF4553417.1"/>
    </source>
</evidence>
<keyword evidence="1" id="KW-0813">Transport</keyword>
<evidence type="ECO:0000256" key="3">
    <source>
        <dbReference type="ARBA" id="ARBA00022840"/>
    </source>
</evidence>
<dbReference type="InterPro" id="IPR015854">
    <property type="entry name" value="ABC_transpr_LolD-like"/>
</dbReference>
<keyword evidence="3 5" id="KW-0067">ATP-binding</keyword>
<evidence type="ECO:0000256" key="2">
    <source>
        <dbReference type="ARBA" id="ARBA00022741"/>
    </source>
</evidence>
<evidence type="ECO:0000313" key="6">
    <source>
        <dbReference type="Proteomes" id="UP000635902"/>
    </source>
</evidence>
<dbReference type="EMBL" id="JADKMY010000001">
    <property type="protein sequence ID" value="MBF4553417.1"/>
    <property type="molecule type" value="Genomic_DNA"/>
</dbReference>
<dbReference type="PROSITE" id="PS00211">
    <property type="entry name" value="ABC_TRANSPORTER_1"/>
    <property type="match status" value="1"/>
</dbReference>
<reference evidence="5 6" key="1">
    <citation type="submission" date="2020-10" db="EMBL/GenBank/DDBJ databases">
        <title>Novel species in genus Corynebacterium.</title>
        <authorList>
            <person name="Zhang G."/>
        </authorList>
    </citation>
    <scope>NUCLEOTIDE SEQUENCE [LARGE SCALE GENOMIC DNA]</scope>
    <source>
        <strain evidence="5 6">DSM 45110</strain>
    </source>
</reference>
<name>A0ABR9ZJ71_9CORY</name>
<dbReference type="InterPro" id="IPR027417">
    <property type="entry name" value="P-loop_NTPase"/>
</dbReference>
<dbReference type="PROSITE" id="PS50893">
    <property type="entry name" value="ABC_TRANSPORTER_2"/>
    <property type="match status" value="1"/>
</dbReference>
<sequence length="232" mass="24909">MLEMNHIVLDVQDGKSARRIINDVSMRIEPGEVVGLTGPSGSGKSTLLAIAAGLQEPTEGTAVLNGTIDLVHGGPKVRREHVGIVFQQPNLLPSLSAQEQLLAMTRLDRTWGLGSSEWKRDQKRASDLLARVGLADRLDASVSDLSGGQQARVNVARALMNQPDLLLVDEPTAALDTQAADAVTKLIVDMARESQIPVLYVSHDAPQLSGLNRVLTMVDGELVDELAEQRVS</sequence>
<dbReference type="Gene3D" id="3.40.50.300">
    <property type="entry name" value="P-loop containing nucleotide triphosphate hydrolases"/>
    <property type="match status" value="1"/>
</dbReference>
<keyword evidence="2" id="KW-0547">Nucleotide-binding</keyword>
<protein>
    <submittedName>
        <fullName evidence="5">ABC transporter ATP-binding protein</fullName>
    </submittedName>
</protein>
<organism evidence="5 6">
    <name type="scientific">Corynebacterium suicordis DSM 45110</name>
    <dbReference type="NCBI Taxonomy" id="1121369"/>
    <lineage>
        <taxon>Bacteria</taxon>
        <taxon>Bacillati</taxon>
        <taxon>Actinomycetota</taxon>
        <taxon>Actinomycetes</taxon>
        <taxon>Mycobacteriales</taxon>
        <taxon>Corynebacteriaceae</taxon>
        <taxon>Corynebacterium</taxon>
    </lineage>
</organism>
<evidence type="ECO:0000256" key="1">
    <source>
        <dbReference type="ARBA" id="ARBA00022448"/>
    </source>
</evidence>